<dbReference type="PANTHER" id="PTHR14911">
    <property type="entry name" value="THUMP DOMAIN-CONTAINING"/>
    <property type="match status" value="1"/>
</dbReference>
<dbReference type="InterPro" id="IPR029063">
    <property type="entry name" value="SAM-dependent_MTases_sf"/>
</dbReference>
<accession>A0ABT9TY64</accession>
<gene>
    <name evidence="2" type="ORF">J2T15_001738</name>
</gene>
<comment type="caution">
    <text evidence="2">The sequence shown here is derived from an EMBL/GenBank/DDBJ whole genome shotgun (WGS) entry which is preliminary data.</text>
</comment>
<dbReference type="EMBL" id="JAUSSU010000003">
    <property type="protein sequence ID" value="MDQ0112303.1"/>
    <property type="molecule type" value="Genomic_DNA"/>
</dbReference>
<protein>
    <submittedName>
        <fullName evidence="2">tRNA G10 N-methylase Trm11</fullName>
    </submittedName>
</protein>
<reference evidence="2 3" key="1">
    <citation type="submission" date="2023-07" db="EMBL/GenBank/DDBJ databases">
        <title>Sorghum-associated microbial communities from plants grown in Nebraska, USA.</title>
        <authorList>
            <person name="Schachtman D."/>
        </authorList>
    </citation>
    <scope>NUCLEOTIDE SEQUENCE [LARGE SCALE GENOMIC DNA]</scope>
    <source>
        <strain evidence="2 3">CC482</strain>
    </source>
</reference>
<organism evidence="2 3">
    <name type="scientific">Paenibacillus harenae</name>
    <dbReference type="NCBI Taxonomy" id="306543"/>
    <lineage>
        <taxon>Bacteria</taxon>
        <taxon>Bacillati</taxon>
        <taxon>Bacillota</taxon>
        <taxon>Bacilli</taxon>
        <taxon>Bacillales</taxon>
        <taxon>Paenibacillaceae</taxon>
        <taxon>Paenibacillus</taxon>
    </lineage>
</organism>
<feature type="domain" description="Ribosomal RNA large subunit methyltransferase K/L-like methyltransferase" evidence="1">
    <location>
        <begin position="162"/>
        <end position="257"/>
    </location>
</feature>
<dbReference type="Pfam" id="PF01170">
    <property type="entry name" value="UPF0020"/>
    <property type="match status" value="1"/>
</dbReference>
<dbReference type="InterPro" id="IPR000241">
    <property type="entry name" value="RlmKL-like_Mtase"/>
</dbReference>
<evidence type="ECO:0000313" key="2">
    <source>
        <dbReference type="EMBL" id="MDQ0112303.1"/>
    </source>
</evidence>
<sequence>MTVTDQTPLFIYTYAYREEEHSLCRLEMRAFFGEDTEASLIASPIGIHPDRSPFLRERIEVVHASDRLDEVVELAKQIHMGDETFKVIFVKTNDLGPADKWDYDRQRGIERDIGLSIEGEADVHHPDVTYGLVTLEGRWYLGYYTKSKAIWLDHMKKPRSYSIALSTRVARAVANIAVPEVAGVKAIDPCCGIGTVLVEALSMGIDIEGRDYNHFIAKGARENVAHFGYDARVAFGDIADVTEHYDVAIMDMPYNHFSTSTPEAQFALLGQARRIADKAVIITVDTIDGMIADAGFVIRDRGVVRKSHFIRQVIVCD</sequence>
<name>A0ABT9TY64_PAEHA</name>
<dbReference type="Proteomes" id="UP001229346">
    <property type="component" value="Unassembled WGS sequence"/>
</dbReference>
<evidence type="ECO:0000259" key="1">
    <source>
        <dbReference type="Pfam" id="PF01170"/>
    </source>
</evidence>
<keyword evidence="3" id="KW-1185">Reference proteome</keyword>
<dbReference type="SUPFAM" id="SSF53335">
    <property type="entry name" value="S-adenosyl-L-methionine-dependent methyltransferases"/>
    <property type="match status" value="1"/>
</dbReference>
<dbReference type="RefSeq" id="WP_307203034.1">
    <property type="nucleotide sequence ID" value="NZ_JAUSSU010000003.1"/>
</dbReference>
<proteinExistence type="predicted"/>
<evidence type="ECO:0000313" key="3">
    <source>
        <dbReference type="Proteomes" id="UP001229346"/>
    </source>
</evidence>
<dbReference type="CDD" id="cd02440">
    <property type="entry name" value="AdoMet_MTases"/>
    <property type="match status" value="1"/>
</dbReference>
<dbReference type="Gene3D" id="3.40.50.150">
    <property type="entry name" value="Vaccinia Virus protein VP39"/>
    <property type="match status" value="1"/>
</dbReference>
<dbReference type="PANTHER" id="PTHR14911:SF13">
    <property type="entry name" value="TRNA (GUANINE(6)-N2)-METHYLTRANSFERASE THUMP3"/>
    <property type="match status" value="1"/>
</dbReference>